<dbReference type="EMBL" id="JAXCGZ010017999">
    <property type="protein sequence ID" value="KAK7067588.1"/>
    <property type="molecule type" value="Genomic_DNA"/>
</dbReference>
<protein>
    <submittedName>
        <fullName evidence="1">Uncharacterized protein</fullName>
    </submittedName>
</protein>
<evidence type="ECO:0000313" key="2">
    <source>
        <dbReference type="Proteomes" id="UP001381693"/>
    </source>
</evidence>
<reference evidence="1 2" key="1">
    <citation type="submission" date="2023-11" db="EMBL/GenBank/DDBJ databases">
        <title>Halocaridina rubra genome assembly.</title>
        <authorList>
            <person name="Smith C."/>
        </authorList>
    </citation>
    <scope>NUCLEOTIDE SEQUENCE [LARGE SCALE GENOMIC DNA]</scope>
    <source>
        <strain evidence="1">EP-1</strain>
        <tissue evidence="1">Whole</tissue>
    </source>
</reference>
<sequence>SQRKTIQRAAVEQNINMTSIQRNLLYELKLYPAEIFHTDVLFRSHSPSGLSSTLNKCLKDSFSILLTPST</sequence>
<name>A0AAN8WRM2_HALRR</name>
<accession>A0AAN8WRM2</accession>
<proteinExistence type="predicted"/>
<gene>
    <name evidence="1" type="ORF">SK128_018303</name>
</gene>
<feature type="non-terminal residue" evidence="1">
    <location>
        <position position="1"/>
    </location>
</feature>
<keyword evidence="2" id="KW-1185">Reference proteome</keyword>
<dbReference type="AlphaFoldDB" id="A0AAN8WRM2"/>
<organism evidence="1 2">
    <name type="scientific">Halocaridina rubra</name>
    <name type="common">Hawaiian red shrimp</name>
    <dbReference type="NCBI Taxonomy" id="373956"/>
    <lineage>
        <taxon>Eukaryota</taxon>
        <taxon>Metazoa</taxon>
        <taxon>Ecdysozoa</taxon>
        <taxon>Arthropoda</taxon>
        <taxon>Crustacea</taxon>
        <taxon>Multicrustacea</taxon>
        <taxon>Malacostraca</taxon>
        <taxon>Eumalacostraca</taxon>
        <taxon>Eucarida</taxon>
        <taxon>Decapoda</taxon>
        <taxon>Pleocyemata</taxon>
        <taxon>Caridea</taxon>
        <taxon>Atyoidea</taxon>
        <taxon>Atyidae</taxon>
        <taxon>Halocaridina</taxon>
    </lineage>
</organism>
<evidence type="ECO:0000313" key="1">
    <source>
        <dbReference type="EMBL" id="KAK7067588.1"/>
    </source>
</evidence>
<dbReference type="Proteomes" id="UP001381693">
    <property type="component" value="Unassembled WGS sequence"/>
</dbReference>
<comment type="caution">
    <text evidence="1">The sequence shown here is derived from an EMBL/GenBank/DDBJ whole genome shotgun (WGS) entry which is preliminary data.</text>
</comment>